<evidence type="ECO:0000313" key="2">
    <source>
        <dbReference type="Proteomes" id="UP001218218"/>
    </source>
</evidence>
<accession>A0AAD6ZU30</accession>
<dbReference type="EMBL" id="JARIHO010000027">
    <property type="protein sequence ID" value="KAJ7339775.1"/>
    <property type="molecule type" value="Genomic_DNA"/>
</dbReference>
<gene>
    <name evidence="1" type="ORF">DFH08DRAFT_812155</name>
</gene>
<comment type="caution">
    <text evidence="1">The sequence shown here is derived from an EMBL/GenBank/DDBJ whole genome shotgun (WGS) entry which is preliminary data.</text>
</comment>
<sequence>MHKIPTLTRRVYRVLRRLLRVKRKAPRSPILGDPILPVELERAIFEMVAHMHPAAIPALLRVARRVSVWIGPLFYRVVCVNRRDTSGALVWRLLNGMETETPPCTYVRHLALESWRHCSLFEARQLLQLCTHLQDFGANAYFTDPALLSILAEIGVRRLAVNPKALFGTAPIDLKHSVFRAVTHLDMFRVEGVAAVLADLPVLPALTHLSLDSDLSRALILAVLPALPQLELLLVQWHRFEQAEYEVARIPRVYDVRFVIGLYSDYWGDWEAGARGGVDVWARGDAFVLRKRRGEVECKVFSTPVSPRIVSHLVILATCYWLS</sequence>
<proteinExistence type="predicted"/>
<dbReference type="Proteomes" id="UP001218218">
    <property type="component" value="Unassembled WGS sequence"/>
</dbReference>
<dbReference type="AlphaFoldDB" id="A0AAD6ZU30"/>
<organism evidence="1 2">
    <name type="scientific">Mycena albidolilacea</name>
    <dbReference type="NCBI Taxonomy" id="1033008"/>
    <lineage>
        <taxon>Eukaryota</taxon>
        <taxon>Fungi</taxon>
        <taxon>Dikarya</taxon>
        <taxon>Basidiomycota</taxon>
        <taxon>Agaricomycotina</taxon>
        <taxon>Agaricomycetes</taxon>
        <taxon>Agaricomycetidae</taxon>
        <taxon>Agaricales</taxon>
        <taxon>Marasmiineae</taxon>
        <taxon>Mycenaceae</taxon>
        <taxon>Mycena</taxon>
    </lineage>
</organism>
<keyword evidence="2" id="KW-1185">Reference proteome</keyword>
<evidence type="ECO:0000313" key="1">
    <source>
        <dbReference type="EMBL" id="KAJ7339775.1"/>
    </source>
</evidence>
<reference evidence="1" key="1">
    <citation type="submission" date="2023-03" db="EMBL/GenBank/DDBJ databases">
        <title>Massive genome expansion in bonnet fungi (Mycena s.s.) driven by repeated elements and novel gene families across ecological guilds.</title>
        <authorList>
            <consortium name="Lawrence Berkeley National Laboratory"/>
            <person name="Harder C.B."/>
            <person name="Miyauchi S."/>
            <person name="Viragh M."/>
            <person name="Kuo A."/>
            <person name="Thoen E."/>
            <person name="Andreopoulos B."/>
            <person name="Lu D."/>
            <person name="Skrede I."/>
            <person name="Drula E."/>
            <person name="Henrissat B."/>
            <person name="Morin E."/>
            <person name="Kohler A."/>
            <person name="Barry K."/>
            <person name="LaButti K."/>
            <person name="Morin E."/>
            <person name="Salamov A."/>
            <person name="Lipzen A."/>
            <person name="Mereny Z."/>
            <person name="Hegedus B."/>
            <person name="Baldrian P."/>
            <person name="Stursova M."/>
            <person name="Weitz H."/>
            <person name="Taylor A."/>
            <person name="Grigoriev I.V."/>
            <person name="Nagy L.G."/>
            <person name="Martin F."/>
            <person name="Kauserud H."/>
        </authorList>
    </citation>
    <scope>NUCLEOTIDE SEQUENCE</scope>
    <source>
        <strain evidence="1">CBHHK002</strain>
    </source>
</reference>
<protein>
    <submittedName>
        <fullName evidence="1">Uncharacterized protein</fullName>
    </submittedName>
</protein>
<name>A0AAD6ZU30_9AGAR</name>